<evidence type="ECO:0000313" key="2">
    <source>
        <dbReference type="EMBL" id="SNR15143.1"/>
    </source>
</evidence>
<accession>A0A238U7H6</accession>
<dbReference type="AlphaFoldDB" id="A0A238U7H6"/>
<keyword evidence="2" id="KW-0223">Dioxygenase</keyword>
<dbReference type="Gene3D" id="2.60.120.620">
    <property type="entry name" value="q2cbj1_9rhob like domain"/>
    <property type="match status" value="1"/>
</dbReference>
<evidence type="ECO:0000313" key="3">
    <source>
        <dbReference type="Proteomes" id="UP000215214"/>
    </source>
</evidence>
<reference evidence="2 3" key="1">
    <citation type="submission" date="2017-07" db="EMBL/GenBank/DDBJ databases">
        <authorList>
            <person name="Sun Z.S."/>
            <person name="Albrecht U."/>
            <person name="Echele G."/>
            <person name="Lee C.C."/>
        </authorList>
    </citation>
    <scope>NUCLEOTIDE SEQUENCE [LARGE SCALE GENOMIC DNA]</scope>
    <source>
        <strain evidence="3">type strain: KCTC 22618</strain>
    </source>
</reference>
<dbReference type="EMBL" id="LT899436">
    <property type="protein sequence ID" value="SNR15143.1"/>
    <property type="molecule type" value="Genomic_DNA"/>
</dbReference>
<protein>
    <submittedName>
        <fullName evidence="2">Phytanoyl-CoA dioxygenase</fullName>
    </submittedName>
</protein>
<sequence length="227" mass="26483">MIEIDSHKIILETEGFSISKPLFSNEELKQMCDLIDQSDHNFAIRQLVLKVPKLQELIFNNDHFKNLYKSICDERYFLSKAIFFNKPKMSNWFVSYHQDLSISVKNKKETHGYSNWTNKNGQLGVIPPREVLENTVTFRIHLDDTNETNGALHVIPKSHNKGIIRVDETFNKNKLEKEVLCNVDKGGVMVMKPLLLHASQRSVSAFNRRVIHLEFCNQEIPMQWLEK</sequence>
<organism evidence="2 3">
    <name type="scientific">Tenacibaculum jejuense</name>
    <dbReference type="NCBI Taxonomy" id="584609"/>
    <lineage>
        <taxon>Bacteria</taxon>
        <taxon>Pseudomonadati</taxon>
        <taxon>Bacteroidota</taxon>
        <taxon>Flavobacteriia</taxon>
        <taxon>Flavobacteriales</taxon>
        <taxon>Flavobacteriaceae</taxon>
        <taxon>Tenacibaculum</taxon>
    </lineage>
</organism>
<dbReference type="Proteomes" id="UP000215214">
    <property type="component" value="Chromosome TJEJU"/>
</dbReference>
<dbReference type="GO" id="GO:0005506">
    <property type="term" value="F:iron ion binding"/>
    <property type="evidence" value="ECO:0007669"/>
    <property type="project" value="UniProtKB-ARBA"/>
</dbReference>
<dbReference type="Pfam" id="PF05721">
    <property type="entry name" value="PhyH"/>
    <property type="match status" value="1"/>
</dbReference>
<evidence type="ECO:0000256" key="1">
    <source>
        <dbReference type="ARBA" id="ARBA00001954"/>
    </source>
</evidence>
<dbReference type="PANTHER" id="PTHR20883:SF48">
    <property type="entry name" value="ECTOINE DIOXYGENASE"/>
    <property type="match status" value="1"/>
</dbReference>
<proteinExistence type="predicted"/>
<keyword evidence="2" id="KW-0560">Oxidoreductase</keyword>
<dbReference type="RefSeq" id="WP_317042157.1">
    <property type="nucleotide sequence ID" value="NZ_LT899436.1"/>
</dbReference>
<keyword evidence="3" id="KW-1185">Reference proteome</keyword>
<dbReference type="InterPro" id="IPR008775">
    <property type="entry name" value="Phytyl_CoA_dOase-like"/>
</dbReference>
<name>A0A238U7H6_9FLAO</name>
<comment type="cofactor">
    <cofactor evidence="1">
        <name>Fe(2+)</name>
        <dbReference type="ChEBI" id="CHEBI:29033"/>
    </cofactor>
</comment>
<gene>
    <name evidence="2" type="ORF">TJEJU_1409</name>
</gene>
<dbReference type="PANTHER" id="PTHR20883">
    <property type="entry name" value="PHYTANOYL-COA DIOXYGENASE DOMAIN CONTAINING 1"/>
    <property type="match status" value="1"/>
</dbReference>
<dbReference type="SUPFAM" id="SSF51197">
    <property type="entry name" value="Clavaminate synthase-like"/>
    <property type="match status" value="1"/>
</dbReference>
<dbReference type="GO" id="GO:0016706">
    <property type="term" value="F:2-oxoglutarate-dependent dioxygenase activity"/>
    <property type="evidence" value="ECO:0007669"/>
    <property type="project" value="UniProtKB-ARBA"/>
</dbReference>
<dbReference type="KEGG" id="tje:TJEJU_1409"/>